<gene>
    <name evidence="2" type="ORF">PHMEG_00016404</name>
</gene>
<feature type="region of interest" description="Disordered" evidence="1">
    <location>
        <begin position="171"/>
        <end position="192"/>
    </location>
</feature>
<dbReference type="OrthoDB" id="162864at2759"/>
<dbReference type="EMBL" id="NBNE01002365">
    <property type="protein sequence ID" value="OWZ10703.1"/>
    <property type="molecule type" value="Genomic_DNA"/>
</dbReference>
<comment type="caution">
    <text evidence="2">The sequence shown here is derived from an EMBL/GenBank/DDBJ whole genome shotgun (WGS) entry which is preliminary data.</text>
</comment>
<dbReference type="AlphaFoldDB" id="A0A225VZ34"/>
<evidence type="ECO:0000313" key="3">
    <source>
        <dbReference type="Proteomes" id="UP000198211"/>
    </source>
</evidence>
<protein>
    <submittedName>
        <fullName evidence="2">Uncharacterized protein</fullName>
    </submittedName>
</protein>
<dbReference type="Proteomes" id="UP000198211">
    <property type="component" value="Unassembled WGS sequence"/>
</dbReference>
<proteinExistence type="predicted"/>
<reference evidence="3" key="1">
    <citation type="submission" date="2017-03" db="EMBL/GenBank/DDBJ databases">
        <title>Phytopthora megakarya and P. palmivora, two closely related causual agents of cacao black pod achieved similar genome size and gene model numbers by different mechanisms.</title>
        <authorList>
            <person name="Ali S."/>
            <person name="Shao J."/>
            <person name="Larry D.J."/>
            <person name="Kronmiller B."/>
            <person name="Shen D."/>
            <person name="Strem M.D."/>
            <person name="Melnick R.L."/>
            <person name="Guiltinan M.J."/>
            <person name="Tyler B.M."/>
            <person name="Meinhardt L.W."/>
            <person name="Bailey B.A."/>
        </authorList>
    </citation>
    <scope>NUCLEOTIDE SEQUENCE [LARGE SCALE GENOMIC DNA]</scope>
    <source>
        <strain evidence="3">zdho120</strain>
    </source>
</reference>
<sequence length="192" mass="21469">MPYSIVEEGEIIHVHRQPRKQLLFYLQTEQAKVALTSQKCSFIGRAPRFDDLNPLSDVFLVDILGIRSDDVVSCIFAGFLLSGYQPVYYNFTYRVLDTAITSGIVRYYFNFLSCSSALVVNEYVCDEVTLDDVVFSARARGSQATQYHKNPGNVSHHVLHFGLSATSMEEPVVSPTGNRGENVTGTNYVSTH</sequence>
<name>A0A225VZ34_9STRA</name>
<dbReference type="STRING" id="4795.A0A225VZ34"/>
<evidence type="ECO:0000256" key="1">
    <source>
        <dbReference type="SAM" id="MobiDB-lite"/>
    </source>
</evidence>
<keyword evidence="3" id="KW-1185">Reference proteome</keyword>
<feature type="compositionally biased region" description="Polar residues" evidence="1">
    <location>
        <begin position="175"/>
        <end position="192"/>
    </location>
</feature>
<evidence type="ECO:0000313" key="2">
    <source>
        <dbReference type="EMBL" id="OWZ10703.1"/>
    </source>
</evidence>
<organism evidence="2 3">
    <name type="scientific">Phytophthora megakarya</name>
    <dbReference type="NCBI Taxonomy" id="4795"/>
    <lineage>
        <taxon>Eukaryota</taxon>
        <taxon>Sar</taxon>
        <taxon>Stramenopiles</taxon>
        <taxon>Oomycota</taxon>
        <taxon>Peronosporomycetes</taxon>
        <taxon>Peronosporales</taxon>
        <taxon>Peronosporaceae</taxon>
        <taxon>Phytophthora</taxon>
    </lineage>
</organism>
<accession>A0A225VZ34</accession>